<dbReference type="AlphaFoldDB" id="X1CNY4"/>
<feature type="non-terminal residue" evidence="1">
    <location>
        <position position="150"/>
    </location>
</feature>
<sequence>MVLTFSMAIIIYLPIGLKRLITESEDQMLYRANSTPLIAGKKGSPTDLVINSLYFQQEKIETLTMEYATALDGTGFGYSIPLLSSFKARDFPIVGTSLDYFDFRKLRPESGRLFSVLGECVIGSRVASRLGLQPGDSLISSPESFFDFAG</sequence>
<dbReference type="EMBL" id="BART01037630">
    <property type="protein sequence ID" value="GAH09467.1"/>
    <property type="molecule type" value="Genomic_DNA"/>
</dbReference>
<evidence type="ECO:0008006" key="2">
    <source>
        <dbReference type="Google" id="ProtNLM"/>
    </source>
</evidence>
<reference evidence="1" key="1">
    <citation type="journal article" date="2014" name="Front. Microbiol.">
        <title>High frequency of phylogenetically diverse reductive dehalogenase-homologous genes in deep subseafloor sedimentary metagenomes.</title>
        <authorList>
            <person name="Kawai M."/>
            <person name="Futagami T."/>
            <person name="Toyoda A."/>
            <person name="Takaki Y."/>
            <person name="Nishi S."/>
            <person name="Hori S."/>
            <person name="Arai W."/>
            <person name="Tsubouchi T."/>
            <person name="Morono Y."/>
            <person name="Uchiyama I."/>
            <person name="Ito T."/>
            <person name="Fujiyama A."/>
            <person name="Inagaki F."/>
            <person name="Takami H."/>
        </authorList>
    </citation>
    <scope>NUCLEOTIDE SEQUENCE</scope>
    <source>
        <strain evidence="1">Expedition CK06-06</strain>
    </source>
</reference>
<protein>
    <recommendedName>
        <fullName evidence="2">MacB-like periplasmic core domain-containing protein</fullName>
    </recommendedName>
</protein>
<proteinExistence type="predicted"/>
<accession>X1CNY4</accession>
<organism evidence="1">
    <name type="scientific">marine sediment metagenome</name>
    <dbReference type="NCBI Taxonomy" id="412755"/>
    <lineage>
        <taxon>unclassified sequences</taxon>
        <taxon>metagenomes</taxon>
        <taxon>ecological metagenomes</taxon>
    </lineage>
</organism>
<gene>
    <name evidence="1" type="ORF">S01H4_62856</name>
</gene>
<evidence type="ECO:0000313" key="1">
    <source>
        <dbReference type="EMBL" id="GAH09467.1"/>
    </source>
</evidence>
<name>X1CNY4_9ZZZZ</name>
<comment type="caution">
    <text evidence="1">The sequence shown here is derived from an EMBL/GenBank/DDBJ whole genome shotgun (WGS) entry which is preliminary data.</text>
</comment>